<organism evidence="12">
    <name type="scientific">Parabacteroides merdae</name>
    <dbReference type="NCBI Taxonomy" id="46503"/>
    <lineage>
        <taxon>Bacteria</taxon>
        <taxon>Pseudomonadati</taxon>
        <taxon>Bacteroidota</taxon>
        <taxon>Bacteroidia</taxon>
        <taxon>Bacteroidales</taxon>
        <taxon>Tannerellaceae</taxon>
        <taxon>Parabacteroides</taxon>
    </lineage>
</organism>
<dbReference type="AlphaFoldDB" id="A0A6N3HN55"/>
<feature type="binding site" evidence="9">
    <location>
        <position position="113"/>
    </location>
    <ligand>
        <name>substrate</name>
    </ligand>
</feature>
<name>A0A6N3HN55_9BACT</name>
<dbReference type="GO" id="GO:0015937">
    <property type="term" value="P:coenzyme A biosynthetic process"/>
    <property type="evidence" value="ECO:0007669"/>
    <property type="project" value="UniProtKB-UniRule"/>
</dbReference>
<dbReference type="GO" id="GO:0005524">
    <property type="term" value="F:ATP binding"/>
    <property type="evidence" value="ECO:0007669"/>
    <property type="project" value="UniProtKB-KW"/>
</dbReference>
<feature type="binding site" evidence="9">
    <location>
        <position position="67"/>
    </location>
    <ligand>
        <name>substrate</name>
    </ligand>
</feature>
<feature type="binding site" evidence="9">
    <location>
        <begin position="35"/>
        <end position="36"/>
    </location>
    <ligand>
        <name>ATP</name>
        <dbReference type="ChEBI" id="CHEBI:30616"/>
    </ligand>
</feature>
<comment type="subunit">
    <text evidence="9">Homohexamer.</text>
</comment>
<evidence type="ECO:0000313" key="12">
    <source>
        <dbReference type="EMBL" id="VYU77961.1"/>
    </source>
</evidence>
<dbReference type="PANTHER" id="PTHR21342:SF1">
    <property type="entry name" value="PHOSPHOPANTETHEINE ADENYLYLTRANSFERASE"/>
    <property type="match status" value="1"/>
</dbReference>
<dbReference type="GO" id="GO:0004595">
    <property type="term" value="F:pantetheine-phosphate adenylyltransferase activity"/>
    <property type="evidence" value="ECO:0007669"/>
    <property type="project" value="UniProtKB-UniRule"/>
</dbReference>
<feature type="binding site" evidence="9">
    <location>
        <position position="124"/>
    </location>
    <ligand>
        <name>ATP</name>
        <dbReference type="ChEBI" id="CHEBI:30616"/>
    </ligand>
</feature>
<dbReference type="GO" id="GO:0005737">
    <property type="term" value="C:cytoplasm"/>
    <property type="evidence" value="ECO:0007669"/>
    <property type="project" value="UniProtKB-SubCell"/>
</dbReference>
<dbReference type="EC" id="2.7.7.3" evidence="9"/>
<dbReference type="GeneID" id="49203592"/>
<evidence type="ECO:0000256" key="8">
    <source>
        <dbReference type="ARBA" id="ARBA00029346"/>
    </source>
</evidence>
<keyword evidence="1 9" id="KW-0963">Cytoplasm</keyword>
<dbReference type="SUPFAM" id="SSF52374">
    <property type="entry name" value="Nucleotidylyl transferase"/>
    <property type="match status" value="1"/>
</dbReference>
<evidence type="ECO:0000259" key="10">
    <source>
        <dbReference type="Pfam" id="PF01467"/>
    </source>
</evidence>
<dbReference type="InterPro" id="IPR004821">
    <property type="entry name" value="Cyt_trans-like"/>
</dbReference>
<dbReference type="PRINTS" id="PR01020">
    <property type="entry name" value="LPSBIOSNTHSS"/>
</dbReference>
<evidence type="ECO:0000256" key="1">
    <source>
        <dbReference type="ARBA" id="ARBA00022490"/>
    </source>
</evidence>
<evidence type="ECO:0000256" key="6">
    <source>
        <dbReference type="ARBA" id="ARBA00022842"/>
    </source>
</evidence>
<keyword evidence="3 9" id="KW-0548">Nucleotidyltransferase</keyword>
<comment type="similarity">
    <text evidence="9">Belongs to the bacterial CoaD family.</text>
</comment>
<sequence>MDNTIKTGEGQESTDNYQLSIASCPLKRIALFPGTFDPFTIGHESLVSRGLELVDEIIISIGINDTKRTYFSLEKRLEAIQELYKDEPRVRVMSYDSLTVDFAQQMNAGFILRGIRTVNDFEYEKSIADVNRKLSGIETFILFTEPEHTHISSSIVRELLRYGKDISQFVPKGTNLY</sequence>
<keyword evidence="2 9" id="KW-0808">Transferase</keyword>
<comment type="cofactor">
    <cofactor evidence="9">
        <name>Mg(2+)</name>
        <dbReference type="ChEBI" id="CHEBI:18420"/>
    </cofactor>
</comment>
<keyword evidence="6 9" id="KW-0460">Magnesium</keyword>
<dbReference type="NCBIfam" id="TIGR00125">
    <property type="entry name" value="cyt_tran_rel"/>
    <property type="match status" value="1"/>
</dbReference>
<dbReference type="UniPathway" id="UPA00241">
    <property type="reaction ID" value="UER00355"/>
</dbReference>
<keyword evidence="5 9" id="KW-0067">ATP-binding</keyword>
<dbReference type="Proteomes" id="UP001055114">
    <property type="component" value="Unassembled WGS sequence"/>
</dbReference>
<dbReference type="EMBL" id="CACRUV010000057">
    <property type="protein sequence ID" value="VYU77961.1"/>
    <property type="molecule type" value="Genomic_DNA"/>
</dbReference>
<feature type="domain" description="Cytidyltransferase-like" evidence="10">
    <location>
        <begin position="31"/>
        <end position="158"/>
    </location>
</feature>
<evidence type="ECO:0000256" key="4">
    <source>
        <dbReference type="ARBA" id="ARBA00022741"/>
    </source>
</evidence>
<dbReference type="PANTHER" id="PTHR21342">
    <property type="entry name" value="PHOSPHOPANTETHEINE ADENYLYLTRANSFERASE"/>
    <property type="match status" value="1"/>
</dbReference>
<dbReference type="Gene3D" id="3.40.50.620">
    <property type="entry name" value="HUPs"/>
    <property type="match status" value="1"/>
</dbReference>
<dbReference type="InterPro" id="IPR001980">
    <property type="entry name" value="PPAT"/>
</dbReference>
<reference evidence="12" key="1">
    <citation type="submission" date="2019-11" db="EMBL/GenBank/DDBJ databases">
        <authorList>
            <person name="Feng L."/>
        </authorList>
    </citation>
    <scope>NUCLEOTIDE SEQUENCE</scope>
    <source>
        <strain evidence="12">PmerdaeLFYP103</strain>
    </source>
</reference>
<dbReference type="InterPro" id="IPR014729">
    <property type="entry name" value="Rossmann-like_a/b/a_fold"/>
</dbReference>
<dbReference type="NCBIfam" id="TIGR01510">
    <property type="entry name" value="coaD_prev_kdtB"/>
    <property type="match status" value="1"/>
</dbReference>
<feature type="binding site" evidence="9">
    <location>
        <begin position="114"/>
        <end position="116"/>
    </location>
    <ligand>
        <name>ATP</name>
        <dbReference type="ChEBI" id="CHEBI:30616"/>
    </ligand>
</feature>
<protein>
    <recommendedName>
        <fullName evidence="9">Phosphopantetheine adenylyltransferase</fullName>
        <ecNumber evidence="9">2.7.7.3</ecNumber>
    </recommendedName>
    <alternativeName>
        <fullName evidence="9">Dephospho-CoA pyrophosphorylase</fullName>
    </alternativeName>
    <alternativeName>
        <fullName evidence="9">Pantetheine-phosphate adenylyltransferase</fullName>
        <shortName evidence="9">PPAT</shortName>
    </alternativeName>
</protein>
<dbReference type="RefSeq" id="WP_005635479.1">
    <property type="nucleotide sequence ID" value="NZ_BAABYG010000001.1"/>
</dbReference>
<feature type="binding site" evidence="9">
    <location>
        <position position="43"/>
    </location>
    <ligand>
        <name>ATP</name>
        <dbReference type="ChEBI" id="CHEBI:30616"/>
    </ligand>
</feature>
<feature type="binding site" evidence="9">
    <location>
        <position position="35"/>
    </location>
    <ligand>
        <name>substrate</name>
    </ligand>
</feature>
<dbReference type="HAMAP" id="MF_00151">
    <property type="entry name" value="PPAT_bact"/>
    <property type="match status" value="1"/>
</dbReference>
<proteinExistence type="inferred from homology"/>
<evidence type="ECO:0000256" key="2">
    <source>
        <dbReference type="ARBA" id="ARBA00022679"/>
    </source>
</evidence>
<keyword evidence="4 9" id="KW-0547">Nucleotide-binding</keyword>
<gene>
    <name evidence="9 12" type="primary">coaD</name>
    <name evidence="11" type="ORF">CE91St3_24770</name>
    <name evidence="12" type="ORF">PMLFYP103_03935</name>
</gene>
<feature type="binding site" evidence="9">
    <location>
        <begin position="148"/>
        <end position="154"/>
    </location>
    <ligand>
        <name>ATP</name>
        <dbReference type="ChEBI" id="CHEBI:30616"/>
    </ligand>
</feature>
<evidence type="ECO:0000313" key="11">
    <source>
        <dbReference type="EMBL" id="GKH72614.1"/>
    </source>
</evidence>
<evidence type="ECO:0000256" key="5">
    <source>
        <dbReference type="ARBA" id="ARBA00022840"/>
    </source>
</evidence>
<evidence type="ECO:0000256" key="9">
    <source>
        <dbReference type="HAMAP-Rule" id="MF_00151"/>
    </source>
</evidence>
<evidence type="ECO:0000256" key="7">
    <source>
        <dbReference type="ARBA" id="ARBA00022993"/>
    </source>
</evidence>
<dbReference type="EMBL" id="BQNZ01000002">
    <property type="protein sequence ID" value="GKH72614.1"/>
    <property type="molecule type" value="Genomic_DNA"/>
</dbReference>
<evidence type="ECO:0000256" key="3">
    <source>
        <dbReference type="ARBA" id="ARBA00022695"/>
    </source>
</evidence>
<comment type="function">
    <text evidence="9">Reversibly transfers an adenylyl group from ATP to 4'-phosphopantetheine, yielding dephospho-CoA (dPCoA) and pyrophosphate.</text>
</comment>
<dbReference type="Pfam" id="PF01467">
    <property type="entry name" value="CTP_transf_like"/>
    <property type="match status" value="1"/>
</dbReference>
<comment type="catalytic activity">
    <reaction evidence="8 9">
        <text>(R)-4'-phosphopantetheine + ATP + H(+) = 3'-dephospho-CoA + diphosphate</text>
        <dbReference type="Rhea" id="RHEA:19801"/>
        <dbReference type="ChEBI" id="CHEBI:15378"/>
        <dbReference type="ChEBI" id="CHEBI:30616"/>
        <dbReference type="ChEBI" id="CHEBI:33019"/>
        <dbReference type="ChEBI" id="CHEBI:57328"/>
        <dbReference type="ChEBI" id="CHEBI:61723"/>
        <dbReference type="EC" id="2.7.7.3"/>
    </reaction>
</comment>
<keyword evidence="7 9" id="KW-0173">Coenzyme A biosynthesis</keyword>
<comment type="pathway">
    <text evidence="9">Cofactor biosynthesis; coenzyme A biosynthesis; CoA from (R)-pantothenate: step 4/5.</text>
</comment>
<feature type="binding site" evidence="9">
    <location>
        <position position="99"/>
    </location>
    <ligand>
        <name>substrate</name>
    </ligand>
</feature>
<comment type="subcellular location">
    <subcellularLocation>
        <location evidence="9">Cytoplasm</location>
    </subcellularLocation>
</comment>
<feature type="site" description="Transition state stabilizer" evidence="9">
    <location>
        <position position="43"/>
    </location>
</feature>
<accession>A0A6N3HN55</accession>
<reference evidence="11" key="2">
    <citation type="submission" date="2022-01" db="EMBL/GenBank/DDBJ databases">
        <title>Novel bile acid biosynthetic pathways are enriched in the microbiome of centenarians.</title>
        <authorList>
            <person name="Sato Y."/>
            <person name="Atarashi K."/>
            <person name="Plichta R.D."/>
            <person name="Arai Y."/>
            <person name="Sasajima S."/>
            <person name="Kearney M.S."/>
            <person name="Suda W."/>
            <person name="Takeshita K."/>
            <person name="Sasaki T."/>
            <person name="Okamoto S."/>
            <person name="Skelly N.A."/>
            <person name="Okamura Y."/>
            <person name="Vlamakis H."/>
            <person name="Li Y."/>
            <person name="Tanoue T."/>
            <person name="Takei H."/>
            <person name="Nittono H."/>
            <person name="Narushima S."/>
            <person name="Irie J."/>
            <person name="Itoh H."/>
            <person name="Moriya K."/>
            <person name="Sugiura Y."/>
            <person name="Suematsu M."/>
            <person name="Moritoki N."/>
            <person name="Shibata S."/>
            <person name="Littman R.D."/>
            <person name="Fischbach A.M."/>
            <person name="Uwamino Y."/>
            <person name="Inoue T."/>
            <person name="Honda A."/>
            <person name="Hattori M."/>
            <person name="Murai T."/>
            <person name="Xavier J.R."/>
            <person name="Hirose N."/>
            <person name="Honda K."/>
        </authorList>
    </citation>
    <scope>NUCLEOTIDE SEQUENCE</scope>
    <source>
        <strain evidence="11">CE91-St3</strain>
    </source>
</reference>